<protein>
    <recommendedName>
        <fullName evidence="3">HNH endonuclease 5 domain-containing protein</fullName>
    </recommendedName>
</protein>
<dbReference type="Proteomes" id="UP001258315">
    <property type="component" value="Unassembled WGS sequence"/>
</dbReference>
<dbReference type="EMBL" id="JAVLVU010000001">
    <property type="protein sequence ID" value="MDT3401245.1"/>
    <property type="molecule type" value="Genomic_DNA"/>
</dbReference>
<comment type="caution">
    <text evidence="1">The sequence shown here is derived from an EMBL/GenBank/DDBJ whole genome shotgun (WGS) entry which is preliminary data.</text>
</comment>
<reference evidence="2" key="1">
    <citation type="submission" date="2023-07" db="EMBL/GenBank/DDBJ databases">
        <title>Functional and genomic diversity of the sorghum phyllosphere microbiome.</title>
        <authorList>
            <person name="Shade A."/>
        </authorList>
    </citation>
    <scope>NUCLEOTIDE SEQUENCE [LARGE SCALE GENOMIC DNA]</scope>
    <source>
        <strain evidence="2">SORGH_AS_0422</strain>
    </source>
</reference>
<organism evidence="1 2">
    <name type="scientific">Mucilaginibacter terrae</name>
    <dbReference type="NCBI Taxonomy" id="1955052"/>
    <lineage>
        <taxon>Bacteria</taxon>
        <taxon>Pseudomonadati</taxon>
        <taxon>Bacteroidota</taxon>
        <taxon>Sphingobacteriia</taxon>
        <taxon>Sphingobacteriales</taxon>
        <taxon>Sphingobacteriaceae</taxon>
        <taxon>Mucilaginibacter</taxon>
    </lineage>
</organism>
<name>A0ABU3GNS3_9SPHI</name>
<keyword evidence="2" id="KW-1185">Reference proteome</keyword>
<accession>A0ABU3GNS3</accession>
<sequence length="325" mass="37309">MAKLRKKDIEHFYRNYKLIGKAEKRIHAFTGTLSCRFCGKSSPEVIFKNDAHLVPELMGKNDFLYSEECDSCNSLFSKYESHLAIYLRPYLTMLGVKGKKKVPFFQSRSAADHTNGRTIITTGANNQKNIVLGSLDDYKIDHEKKVATFTFRNPPYIPLNVYKAFVKIGLSLLPNEKVAKYQNLCHWISDRPHGRLDYFPITIKTMMTESQFVEPRVELSESSRTIKENGFIPNLTLHLCFGNLIFQVYLPLAKRFNYHRLIVKKPIYILSHHIFQGIGDKETSRVVKAVQLGKSEPVQRDEQINFSFTSGDFNIGESQTSNPAK</sequence>
<evidence type="ECO:0008006" key="3">
    <source>
        <dbReference type="Google" id="ProtNLM"/>
    </source>
</evidence>
<evidence type="ECO:0000313" key="1">
    <source>
        <dbReference type="EMBL" id="MDT3401245.1"/>
    </source>
</evidence>
<evidence type="ECO:0000313" key="2">
    <source>
        <dbReference type="Proteomes" id="UP001258315"/>
    </source>
</evidence>
<dbReference type="RefSeq" id="WP_311947104.1">
    <property type="nucleotide sequence ID" value="NZ_JAVLVU010000001.1"/>
</dbReference>
<proteinExistence type="predicted"/>
<gene>
    <name evidence="1" type="ORF">QE417_000317</name>
</gene>